<dbReference type="EMBL" id="JAEHOE010000100">
    <property type="protein sequence ID" value="KAG2487215.1"/>
    <property type="molecule type" value="Genomic_DNA"/>
</dbReference>
<dbReference type="PANTHER" id="PTHR24273:SF32">
    <property type="entry name" value="HYALIN"/>
    <property type="match status" value="1"/>
</dbReference>
<name>A0A835XPE7_9CHLO</name>
<protein>
    <recommendedName>
        <fullName evidence="2">HYR domain-containing protein</fullName>
    </recommendedName>
</protein>
<evidence type="ECO:0000256" key="1">
    <source>
        <dbReference type="ARBA" id="ARBA00022737"/>
    </source>
</evidence>
<dbReference type="AlphaFoldDB" id="A0A835XPE7"/>
<dbReference type="Proteomes" id="UP000612055">
    <property type="component" value="Unassembled WGS sequence"/>
</dbReference>
<feature type="domain" description="HYR" evidence="2">
    <location>
        <begin position="166"/>
        <end position="251"/>
    </location>
</feature>
<dbReference type="OrthoDB" id="6515930at2759"/>
<dbReference type="InterPro" id="IPR003410">
    <property type="entry name" value="HYR_dom"/>
</dbReference>
<dbReference type="Pfam" id="PF02494">
    <property type="entry name" value="HYR"/>
    <property type="match status" value="1"/>
</dbReference>
<dbReference type="PROSITE" id="PS50825">
    <property type="entry name" value="HYR"/>
    <property type="match status" value="1"/>
</dbReference>
<accession>A0A835XPE7</accession>
<evidence type="ECO:0000259" key="2">
    <source>
        <dbReference type="PROSITE" id="PS50825"/>
    </source>
</evidence>
<organism evidence="3 4">
    <name type="scientific">Edaphochlamys debaryana</name>
    <dbReference type="NCBI Taxonomy" id="47281"/>
    <lineage>
        <taxon>Eukaryota</taxon>
        <taxon>Viridiplantae</taxon>
        <taxon>Chlorophyta</taxon>
        <taxon>core chlorophytes</taxon>
        <taxon>Chlorophyceae</taxon>
        <taxon>CS clade</taxon>
        <taxon>Chlamydomonadales</taxon>
        <taxon>Chlamydomonadales incertae sedis</taxon>
        <taxon>Edaphochlamys</taxon>
    </lineage>
</organism>
<evidence type="ECO:0000313" key="3">
    <source>
        <dbReference type="EMBL" id="KAG2487215.1"/>
    </source>
</evidence>
<keyword evidence="1" id="KW-0677">Repeat</keyword>
<keyword evidence="4" id="KW-1185">Reference proteome</keyword>
<comment type="caution">
    <text evidence="3">The sequence shown here is derived from an EMBL/GenBank/DDBJ whole genome shotgun (WGS) entry which is preliminary data.</text>
</comment>
<sequence length="374" mass="38512">MVLSGRPSRSCPSQLRLAVAGFTGPTPAAQGKAPVTLRVTSGAIYTDTDFILEISNAAPGSPPTTVVISNAQTVAQGTTLTFAVGNPYTVTFTSTDPDAGALITAQLVGVLPSGATLTNVGPAGSPLVSTFTWTPTTPNQLGTVQLLVSDETNKQVTALFGYTVPADTTKPVVTVPAGITEEANTLGGRIVTFESYSPAPSAADNIDGVVAVTCSPASGSKFPVGSTAVTCTATDASGNVGTNSFTVTITACAFGGFRPPVENPAQVNLVSTQQNLPLKWSLAGCWGMNILAPGYPRLVAVNCGTFADPDAPTDVPTDATVTTALKYDTTEGRYMLGYSLKGRTVINTCYQLQLQFTTCPGRTFLALVQAVRNK</sequence>
<gene>
    <name evidence="3" type="ORF">HYH03_014189</name>
</gene>
<proteinExistence type="predicted"/>
<evidence type="ECO:0000313" key="4">
    <source>
        <dbReference type="Proteomes" id="UP000612055"/>
    </source>
</evidence>
<dbReference type="PANTHER" id="PTHR24273">
    <property type="entry name" value="FI04643P-RELATED"/>
    <property type="match status" value="1"/>
</dbReference>
<reference evidence="3" key="1">
    <citation type="journal article" date="2020" name="bioRxiv">
        <title>Comparative genomics of Chlamydomonas.</title>
        <authorList>
            <person name="Craig R.J."/>
            <person name="Hasan A.R."/>
            <person name="Ness R.W."/>
            <person name="Keightley P.D."/>
        </authorList>
    </citation>
    <scope>NUCLEOTIDE SEQUENCE</scope>
    <source>
        <strain evidence="3">CCAP 11/70</strain>
    </source>
</reference>
<dbReference type="NCBIfam" id="NF038114">
    <property type="entry name" value="rightmost"/>
    <property type="match status" value="1"/>
</dbReference>